<dbReference type="Proteomes" id="UP000247409">
    <property type="component" value="Unassembled WGS sequence"/>
</dbReference>
<comment type="caution">
    <text evidence="1">The sequence shown here is derived from an EMBL/GenBank/DDBJ whole genome shotgun (WGS) entry which is preliminary data.</text>
</comment>
<evidence type="ECO:0000313" key="1">
    <source>
        <dbReference type="EMBL" id="PXF40424.1"/>
    </source>
</evidence>
<accession>A0A2V3IED1</accession>
<dbReference type="EMBL" id="NBIV01000297">
    <property type="protein sequence ID" value="PXF40424.1"/>
    <property type="molecule type" value="Genomic_DNA"/>
</dbReference>
<reference evidence="1 2" key="1">
    <citation type="journal article" date="2018" name="Mol. Biol. Evol.">
        <title>Analysis of the draft genome of the red seaweed Gracilariopsis chorda provides insights into genome size evolution in Rhodophyta.</title>
        <authorList>
            <person name="Lee J."/>
            <person name="Yang E.C."/>
            <person name="Graf L."/>
            <person name="Yang J.H."/>
            <person name="Qiu H."/>
            <person name="Zel Zion U."/>
            <person name="Chan C.X."/>
            <person name="Stephens T.G."/>
            <person name="Weber A.P.M."/>
            <person name="Boo G.H."/>
            <person name="Boo S.M."/>
            <person name="Kim K.M."/>
            <person name="Shin Y."/>
            <person name="Jung M."/>
            <person name="Lee S.J."/>
            <person name="Yim H.S."/>
            <person name="Lee J.H."/>
            <person name="Bhattacharya D."/>
            <person name="Yoon H.S."/>
        </authorList>
    </citation>
    <scope>NUCLEOTIDE SEQUENCE [LARGE SCALE GENOMIC DNA]</scope>
    <source>
        <strain evidence="1 2">SKKU-2015</strain>
        <tissue evidence="1">Whole body</tissue>
    </source>
</reference>
<proteinExistence type="predicted"/>
<name>A0A2V3IED1_9FLOR</name>
<keyword evidence="2" id="KW-1185">Reference proteome</keyword>
<dbReference type="OrthoDB" id="10562510at2759"/>
<gene>
    <name evidence="1" type="ORF">BWQ96_09864</name>
</gene>
<evidence type="ECO:0000313" key="2">
    <source>
        <dbReference type="Proteomes" id="UP000247409"/>
    </source>
</evidence>
<sequence length="177" mass="19519">MSTRTLQRVTADSAMHTVPSAALALSSHAPNQPLTAGEGVVRSKGDIVHSDIDALGERELPPNSVMIPTASMKRRIKASARPGVPTGTTVSARALFNRLYRERMRRDSNAMQDDFPIYTAMANSVKDDIRPFLYHRLGVERGTRTYSSVRRKFPSQLIQLKQKVVELYPVLAAAQSG</sequence>
<protein>
    <submittedName>
        <fullName evidence="1">Uncharacterized protein</fullName>
    </submittedName>
</protein>
<dbReference type="AlphaFoldDB" id="A0A2V3IED1"/>
<organism evidence="1 2">
    <name type="scientific">Gracilariopsis chorda</name>
    <dbReference type="NCBI Taxonomy" id="448386"/>
    <lineage>
        <taxon>Eukaryota</taxon>
        <taxon>Rhodophyta</taxon>
        <taxon>Florideophyceae</taxon>
        <taxon>Rhodymeniophycidae</taxon>
        <taxon>Gracilariales</taxon>
        <taxon>Gracilariaceae</taxon>
        <taxon>Gracilariopsis</taxon>
    </lineage>
</organism>